<evidence type="ECO:0000313" key="3">
    <source>
        <dbReference type="Proteomes" id="UP000008783"/>
    </source>
</evidence>
<dbReference type="RefSeq" id="XP_003322839.2">
    <property type="nucleotide sequence ID" value="XM_003322791.2"/>
</dbReference>
<feature type="region of interest" description="Disordered" evidence="1">
    <location>
        <begin position="66"/>
        <end position="217"/>
    </location>
</feature>
<feature type="compositionally biased region" description="Gly residues" evidence="1">
    <location>
        <begin position="353"/>
        <end position="362"/>
    </location>
</feature>
<dbReference type="OrthoDB" id="10317239at2759"/>
<accession>E3K251</accession>
<reference key="1">
    <citation type="submission" date="2007-01" db="EMBL/GenBank/DDBJ databases">
        <title>The Genome Sequence of Puccinia graminis f. sp. tritici Strain CRL 75-36-700-3.</title>
        <authorList>
            <consortium name="The Broad Institute Genome Sequencing Platform"/>
            <person name="Birren B."/>
            <person name="Lander E."/>
            <person name="Galagan J."/>
            <person name="Nusbaum C."/>
            <person name="Devon K."/>
            <person name="Cuomo C."/>
            <person name="Jaffe D."/>
            <person name="Butler J."/>
            <person name="Alvarez P."/>
            <person name="Gnerre S."/>
            <person name="Grabherr M."/>
            <person name="Mauceli E."/>
            <person name="Brockman W."/>
            <person name="Young S."/>
            <person name="LaButti K."/>
            <person name="Sykes S."/>
            <person name="DeCaprio D."/>
            <person name="Crawford M."/>
            <person name="Koehrsen M."/>
            <person name="Engels R."/>
            <person name="Montgomery P."/>
            <person name="Pearson M."/>
            <person name="Howarth C."/>
            <person name="Larson L."/>
            <person name="White J."/>
            <person name="Zeng Q."/>
            <person name="Kodira C."/>
            <person name="Yandava C."/>
            <person name="Alvarado L."/>
            <person name="O'Leary S."/>
            <person name="Szabo L."/>
            <person name="Dean R."/>
            <person name="Schein J."/>
        </authorList>
    </citation>
    <scope>NUCLEOTIDE SEQUENCE</scope>
    <source>
        <strain>CRL 75-36-700-3</strain>
    </source>
</reference>
<dbReference type="Proteomes" id="UP000008783">
    <property type="component" value="Unassembled WGS sequence"/>
</dbReference>
<feature type="region of interest" description="Disordered" evidence="1">
    <location>
        <begin position="243"/>
        <end position="299"/>
    </location>
</feature>
<feature type="compositionally biased region" description="Gly residues" evidence="1">
    <location>
        <begin position="389"/>
        <end position="398"/>
    </location>
</feature>
<feature type="compositionally biased region" description="Polar residues" evidence="1">
    <location>
        <begin position="243"/>
        <end position="285"/>
    </location>
</feature>
<evidence type="ECO:0000256" key="1">
    <source>
        <dbReference type="SAM" id="MobiDB-lite"/>
    </source>
</evidence>
<feature type="region of interest" description="Disordered" evidence="1">
    <location>
        <begin position="322"/>
        <end position="425"/>
    </location>
</feature>
<name>E3K251_PUCGT</name>
<dbReference type="InParanoid" id="E3K251"/>
<proteinExistence type="predicted"/>
<dbReference type="VEuPathDB" id="FungiDB:PGTG_04376"/>
<protein>
    <submittedName>
        <fullName evidence="2">Uncharacterized protein</fullName>
    </submittedName>
</protein>
<dbReference type="EMBL" id="DS178270">
    <property type="protein sequence ID" value="EFP78420.2"/>
    <property type="molecule type" value="Genomic_DNA"/>
</dbReference>
<dbReference type="GeneID" id="10536018"/>
<reference evidence="3" key="2">
    <citation type="journal article" date="2011" name="Proc. Natl. Acad. Sci. U.S.A.">
        <title>Obligate biotrophy features unraveled by the genomic analysis of rust fungi.</title>
        <authorList>
            <person name="Duplessis S."/>
            <person name="Cuomo C.A."/>
            <person name="Lin Y.-C."/>
            <person name="Aerts A."/>
            <person name="Tisserant E."/>
            <person name="Veneault-Fourrey C."/>
            <person name="Joly D.L."/>
            <person name="Hacquard S."/>
            <person name="Amselem J."/>
            <person name="Cantarel B.L."/>
            <person name="Chiu R."/>
            <person name="Coutinho P.M."/>
            <person name="Feau N."/>
            <person name="Field M."/>
            <person name="Frey P."/>
            <person name="Gelhaye E."/>
            <person name="Goldberg J."/>
            <person name="Grabherr M.G."/>
            <person name="Kodira C.D."/>
            <person name="Kohler A."/>
            <person name="Kuees U."/>
            <person name="Lindquist E.A."/>
            <person name="Lucas S.M."/>
            <person name="Mago R."/>
            <person name="Mauceli E."/>
            <person name="Morin E."/>
            <person name="Murat C."/>
            <person name="Pangilinan J.L."/>
            <person name="Park R."/>
            <person name="Pearson M."/>
            <person name="Quesneville H."/>
            <person name="Rouhier N."/>
            <person name="Sakthikumar S."/>
            <person name="Salamov A.A."/>
            <person name="Schmutz J."/>
            <person name="Selles B."/>
            <person name="Shapiro H."/>
            <person name="Tanguay P."/>
            <person name="Tuskan G.A."/>
            <person name="Henrissat B."/>
            <person name="Van de Peer Y."/>
            <person name="Rouze P."/>
            <person name="Ellis J.G."/>
            <person name="Dodds P.N."/>
            <person name="Schein J.E."/>
            <person name="Zhong S."/>
            <person name="Hamelin R.C."/>
            <person name="Grigoriev I.V."/>
            <person name="Szabo L.J."/>
            <person name="Martin F."/>
        </authorList>
    </citation>
    <scope>NUCLEOTIDE SEQUENCE [LARGE SCALE GENOMIC DNA]</scope>
    <source>
        <strain evidence="3">CRL 75-36-700-3 / race SCCL</strain>
    </source>
</reference>
<feature type="compositionally biased region" description="Polar residues" evidence="1">
    <location>
        <begin position="74"/>
        <end position="91"/>
    </location>
</feature>
<gene>
    <name evidence="2" type="ORF">PGTG_04376</name>
</gene>
<dbReference type="STRING" id="418459.E3K251"/>
<evidence type="ECO:0000313" key="2">
    <source>
        <dbReference type="EMBL" id="EFP78420.2"/>
    </source>
</evidence>
<feature type="compositionally biased region" description="Polar residues" evidence="1">
    <location>
        <begin position="333"/>
        <end position="344"/>
    </location>
</feature>
<sequence length="489" mass="50167">MISSGYKISLRRPPLGQFHQPIVIHYNQTLAYFLLPRGVHLTKMQFITLAVAFAFYTGVIWTASATAPDKDDPSGSSQASMGRGNVQSTGQGLPPPMAGANPASLAQPQATSNGHMGVPEGLNSATLNGSSSNHGGLPGAGQMPTGSMSPGAPMFGVPNGSGASVPNKGGLPGGSTPFPAGTSANHMPTVPGSLYGPHEGGPGYPPSGNPLLNNPYSSTSYGAGSPYPSSFGGQSGDFYSPQSGYSSPWTMPQSSYGTSLGMSGSPWRGSSSFPNSNPQSDSFNWNGFLPDGSHTSESLAPGASAFAQAKPSAHGQSQTLNYAQNYPRPAPGYTSQFSPWNRQNGGSTQSLGTQGGYYGQDGNGMPAFSQLSQGGYNGGSNQPFTNQGGYYGRGGNGMFGPSQFNQFSQTQGNNQNGGSMSSFAYPGGSYGQGGNGFSASGQYGRDNYVSQSNPYGYSGSYGYDGSVCDSGFGGQVFRGQSVGASRGWY</sequence>
<feature type="compositionally biased region" description="Polar residues" evidence="1">
    <location>
        <begin position="123"/>
        <end position="134"/>
    </location>
</feature>
<feature type="compositionally biased region" description="Polar residues" evidence="1">
    <location>
        <begin position="402"/>
        <end position="422"/>
    </location>
</feature>
<feature type="compositionally biased region" description="Polar residues" evidence="1">
    <location>
        <begin position="369"/>
        <end position="387"/>
    </location>
</feature>
<dbReference type="AlphaFoldDB" id="E3K251"/>
<keyword evidence="3" id="KW-1185">Reference proteome</keyword>
<dbReference type="HOGENOM" id="CLU_586785_0_0_1"/>
<organism evidence="2 3">
    <name type="scientific">Puccinia graminis f. sp. tritici (strain CRL 75-36-700-3 / race SCCL)</name>
    <name type="common">Black stem rust fungus</name>
    <dbReference type="NCBI Taxonomy" id="418459"/>
    <lineage>
        <taxon>Eukaryota</taxon>
        <taxon>Fungi</taxon>
        <taxon>Dikarya</taxon>
        <taxon>Basidiomycota</taxon>
        <taxon>Pucciniomycotina</taxon>
        <taxon>Pucciniomycetes</taxon>
        <taxon>Pucciniales</taxon>
        <taxon>Pucciniaceae</taxon>
        <taxon>Puccinia</taxon>
    </lineage>
</organism>
<feature type="compositionally biased region" description="Polar residues" evidence="1">
    <location>
        <begin position="104"/>
        <end position="114"/>
    </location>
</feature>
<dbReference type="KEGG" id="pgr:PGTG_04376"/>